<organism evidence="5 6">
    <name type="scientific">Pseudokineococcus basanitobsidens</name>
    <dbReference type="NCBI Taxonomy" id="1926649"/>
    <lineage>
        <taxon>Bacteria</taxon>
        <taxon>Bacillati</taxon>
        <taxon>Actinomycetota</taxon>
        <taxon>Actinomycetes</taxon>
        <taxon>Kineosporiales</taxon>
        <taxon>Kineosporiaceae</taxon>
        <taxon>Pseudokineococcus</taxon>
    </lineage>
</organism>
<protein>
    <submittedName>
        <fullName evidence="5">Lsr2 family protein</fullName>
    </submittedName>
</protein>
<feature type="domain" description="Lsr2 DNA-binding" evidence="4">
    <location>
        <begin position="77"/>
        <end position="112"/>
    </location>
</feature>
<dbReference type="Gene3D" id="3.30.60.230">
    <property type="entry name" value="Lsr2, dimerization domain"/>
    <property type="match status" value="1"/>
</dbReference>
<evidence type="ECO:0000259" key="3">
    <source>
        <dbReference type="Pfam" id="PF11774"/>
    </source>
</evidence>
<evidence type="ECO:0000313" key="6">
    <source>
        <dbReference type="Proteomes" id="UP001387100"/>
    </source>
</evidence>
<reference evidence="5 6" key="1">
    <citation type="journal article" date="2017" name="Int. J. Syst. Evol. Microbiol.">
        <title>Pseudokineococcus basanitobsidens sp. nov., isolated from volcanic rock.</title>
        <authorList>
            <person name="Lee D.W."/>
            <person name="Park M.Y."/>
            <person name="Kim J.J."/>
            <person name="Kim B.S."/>
        </authorList>
    </citation>
    <scope>NUCLEOTIDE SEQUENCE [LARGE SCALE GENOMIC DNA]</scope>
    <source>
        <strain evidence="5 6">DSM 103726</strain>
    </source>
</reference>
<keyword evidence="1" id="KW-0238">DNA-binding</keyword>
<name>A0ABU8RM47_9ACTN</name>
<feature type="region of interest" description="Disordered" evidence="2">
    <location>
        <begin position="57"/>
        <end position="79"/>
    </location>
</feature>
<dbReference type="InterPro" id="IPR036625">
    <property type="entry name" value="E3-bd_dom_sf"/>
</dbReference>
<feature type="domain" description="Lsr2 dimerization" evidence="3">
    <location>
        <begin position="1"/>
        <end position="57"/>
    </location>
</feature>
<comment type="caution">
    <text evidence="5">The sequence shown here is derived from an EMBL/GenBank/DDBJ whole genome shotgun (WGS) entry which is preliminary data.</text>
</comment>
<feature type="compositionally biased region" description="Polar residues" evidence="2">
    <location>
        <begin position="57"/>
        <end position="69"/>
    </location>
</feature>
<dbReference type="Proteomes" id="UP001387100">
    <property type="component" value="Unassembled WGS sequence"/>
</dbReference>
<gene>
    <name evidence="5" type="ORF">WDZ17_12655</name>
</gene>
<evidence type="ECO:0000313" key="5">
    <source>
        <dbReference type="EMBL" id="MEJ5946142.1"/>
    </source>
</evidence>
<proteinExistence type="predicted"/>
<dbReference type="InterPro" id="IPR042261">
    <property type="entry name" value="Lsr2-like_dimerization"/>
</dbReference>
<dbReference type="RefSeq" id="WP_339575523.1">
    <property type="nucleotide sequence ID" value="NZ_JBBIAA010000016.1"/>
</dbReference>
<evidence type="ECO:0000256" key="2">
    <source>
        <dbReference type="SAM" id="MobiDB-lite"/>
    </source>
</evidence>
<evidence type="ECO:0000259" key="4">
    <source>
        <dbReference type="Pfam" id="PF23359"/>
    </source>
</evidence>
<dbReference type="Pfam" id="PF11774">
    <property type="entry name" value="Lsr2"/>
    <property type="match status" value="1"/>
</dbReference>
<accession>A0ABU8RM47</accession>
<dbReference type="Pfam" id="PF23359">
    <property type="entry name" value="Lsr2_DNA-bd"/>
    <property type="match status" value="1"/>
</dbReference>
<dbReference type="Gene3D" id="4.10.320.10">
    <property type="entry name" value="E3-binding domain"/>
    <property type="match status" value="1"/>
</dbReference>
<dbReference type="InterPro" id="IPR024412">
    <property type="entry name" value="Lsr2_dim_dom"/>
</dbReference>
<keyword evidence="6" id="KW-1185">Reference proteome</keyword>
<dbReference type="InterPro" id="IPR055370">
    <property type="entry name" value="Lsr2_DNA-bd"/>
</dbReference>
<sequence length="113" mass="12235">MAQKTQVTLVDDLDGSEATQTVTFAFQGTNYEIDLNDQHFSSIEESFAEWIGAARKTTASQGKASSRAASTRGGGTKRADLDDVRAWARDNGHTVADRGRVKQSILDAYDAAH</sequence>
<evidence type="ECO:0000256" key="1">
    <source>
        <dbReference type="ARBA" id="ARBA00023125"/>
    </source>
</evidence>
<dbReference type="EMBL" id="JBBIAA010000016">
    <property type="protein sequence ID" value="MEJ5946142.1"/>
    <property type="molecule type" value="Genomic_DNA"/>
</dbReference>